<dbReference type="GeneID" id="87866341"/>
<reference evidence="2" key="1">
    <citation type="journal article" date="2023" name="Mol. Phylogenet. Evol.">
        <title>Genome-scale phylogeny and comparative genomics of the fungal order Sordariales.</title>
        <authorList>
            <person name="Hensen N."/>
            <person name="Bonometti L."/>
            <person name="Westerberg I."/>
            <person name="Brannstrom I.O."/>
            <person name="Guillou S."/>
            <person name="Cros-Aarteil S."/>
            <person name="Calhoun S."/>
            <person name="Haridas S."/>
            <person name="Kuo A."/>
            <person name="Mondo S."/>
            <person name="Pangilinan J."/>
            <person name="Riley R."/>
            <person name="LaButti K."/>
            <person name="Andreopoulos B."/>
            <person name="Lipzen A."/>
            <person name="Chen C."/>
            <person name="Yan M."/>
            <person name="Daum C."/>
            <person name="Ng V."/>
            <person name="Clum A."/>
            <person name="Steindorff A."/>
            <person name="Ohm R.A."/>
            <person name="Martin F."/>
            <person name="Silar P."/>
            <person name="Natvig D.O."/>
            <person name="Lalanne C."/>
            <person name="Gautier V."/>
            <person name="Ament-Velasquez S.L."/>
            <person name="Kruys A."/>
            <person name="Hutchinson M.I."/>
            <person name="Powell A.J."/>
            <person name="Barry K."/>
            <person name="Miller A.N."/>
            <person name="Grigoriev I.V."/>
            <person name="Debuchy R."/>
            <person name="Gladieux P."/>
            <person name="Hiltunen Thoren M."/>
            <person name="Johannesson H."/>
        </authorList>
    </citation>
    <scope>NUCLEOTIDE SEQUENCE</scope>
    <source>
        <strain evidence="2">CBS 560.94</strain>
    </source>
</reference>
<keyword evidence="3" id="KW-1185">Reference proteome</keyword>
<organism evidence="2 3">
    <name type="scientific">Neurospora tetraspora</name>
    <dbReference type="NCBI Taxonomy" id="94610"/>
    <lineage>
        <taxon>Eukaryota</taxon>
        <taxon>Fungi</taxon>
        <taxon>Dikarya</taxon>
        <taxon>Ascomycota</taxon>
        <taxon>Pezizomycotina</taxon>
        <taxon>Sordariomycetes</taxon>
        <taxon>Sordariomycetidae</taxon>
        <taxon>Sordariales</taxon>
        <taxon>Sordariaceae</taxon>
        <taxon>Neurospora</taxon>
    </lineage>
</organism>
<accession>A0AAE0J948</accession>
<evidence type="ECO:0000313" key="3">
    <source>
        <dbReference type="Proteomes" id="UP001278500"/>
    </source>
</evidence>
<gene>
    <name evidence="2" type="ORF">B0H65DRAFT_541750</name>
</gene>
<dbReference type="Proteomes" id="UP001278500">
    <property type="component" value="Unassembled WGS sequence"/>
</dbReference>
<evidence type="ECO:0000259" key="1">
    <source>
        <dbReference type="Pfam" id="PF06985"/>
    </source>
</evidence>
<protein>
    <submittedName>
        <fullName evidence="2">Heterokaryon incompatibility protein-domain-containing protein</fullName>
    </submittedName>
</protein>
<evidence type="ECO:0000313" key="2">
    <source>
        <dbReference type="EMBL" id="KAK3338891.1"/>
    </source>
</evidence>
<dbReference type="InterPro" id="IPR010730">
    <property type="entry name" value="HET"/>
</dbReference>
<dbReference type="EMBL" id="JAUEPP010000007">
    <property type="protein sequence ID" value="KAK3338891.1"/>
    <property type="molecule type" value="Genomic_DNA"/>
</dbReference>
<comment type="caution">
    <text evidence="2">The sequence shown here is derived from an EMBL/GenBank/DDBJ whole genome shotgun (WGS) entry which is preliminary data.</text>
</comment>
<dbReference type="RefSeq" id="XP_062678251.1">
    <property type="nucleotide sequence ID" value="XM_062829187.1"/>
</dbReference>
<dbReference type="PANTHER" id="PTHR10622">
    <property type="entry name" value="HET DOMAIN-CONTAINING PROTEIN"/>
    <property type="match status" value="1"/>
</dbReference>
<dbReference type="Pfam" id="PF06985">
    <property type="entry name" value="HET"/>
    <property type="match status" value="1"/>
</dbReference>
<feature type="domain" description="Heterokaryon incompatibility" evidence="1">
    <location>
        <begin position="22"/>
        <end position="112"/>
    </location>
</feature>
<reference evidence="2" key="2">
    <citation type="submission" date="2023-06" db="EMBL/GenBank/DDBJ databases">
        <authorList>
            <consortium name="Lawrence Berkeley National Laboratory"/>
            <person name="Haridas S."/>
            <person name="Hensen N."/>
            <person name="Bonometti L."/>
            <person name="Westerberg I."/>
            <person name="Brannstrom I.O."/>
            <person name="Guillou S."/>
            <person name="Cros-Aarteil S."/>
            <person name="Calhoun S."/>
            <person name="Kuo A."/>
            <person name="Mondo S."/>
            <person name="Pangilinan J."/>
            <person name="Riley R."/>
            <person name="Labutti K."/>
            <person name="Andreopoulos B."/>
            <person name="Lipzen A."/>
            <person name="Chen C."/>
            <person name="Yanf M."/>
            <person name="Daum C."/>
            <person name="Ng V."/>
            <person name="Clum A."/>
            <person name="Steindorff A."/>
            <person name="Ohm R."/>
            <person name="Martin F."/>
            <person name="Silar P."/>
            <person name="Natvig D."/>
            <person name="Lalanne C."/>
            <person name="Gautier V."/>
            <person name="Ament-Velasquez S.L."/>
            <person name="Kruys A."/>
            <person name="Hutchinson M.I."/>
            <person name="Powell A.J."/>
            <person name="Barry K."/>
            <person name="Miller A.N."/>
            <person name="Grigoriev I.V."/>
            <person name="Debuchy R."/>
            <person name="Gladieux P."/>
            <person name="Thoren M.H."/>
            <person name="Johannesson H."/>
        </authorList>
    </citation>
    <scope>NUCLEOTIDE SEQUENCE</scope>
    <source>
        <strain evidence="2">CBS 560.94</strain>
    </source>
</reference>
<dbReference type="PANTHER" id="PTHR10622:SF10">
    <property type="entry name" value="HET DOMAIN-CONTAINING PROTEIN"/>
    <property type="match status" value="1"/>
</dbReference>
<proteinExistence type="predicted"/>
<sequence length="609" mass="69077">MRLINVHTLEIQYFSGTSIPQYAILSHTWGANEATFQKWTNKWTRLTHKHRSGFHKVLATCRQARRDGLDYAWVDTVCIDKSSSAELSEAINSMYTWYEKATTCYVYLSDVPVSSSKANTDTLDSLRKSRWFTRGWTLQELIAPENVQFCTKDWEVLGTKKALAVLISTITGIDAACLKKEKRLRDYSIAHRMTWAAKRETTREEDLAYCLLGIFGINMPLLYGEGSKAFKRLEEEIIKVSDDHSILAFETNLSDGTLFAHHPSAFVKGACIYPHYGRRLTQPFSMTNAGLAMTTPLIKTLSPYWVLAVFNCVEVDTENNMQRSQICLPLFGKDNQFMRARIPISLISRNIDDPYAVNSTEKLGAAAGALDLTTRSETSYCISYFGRVYSAYGREIDVAMKGFEVYPQPDHGFMITFPRGMAGYRLHTALPRCDLRDDISYFIPTSRYVRSFDSSQEEELQISSGIIVFKSDSLHDHDPSKCVGVYLAFATTTGSIASSTTASTTTTITTTRTTSSTGRTQHLRWACKVAPIREFYDQTNAKQVLARANQEALLGNWPHYYHHENTIVSARTRFQTPRGEPCRDTVMVEIVFDADELVRERDAEERDFE</sequence>
<name>A0AAE0J948_9PEZI</name>
<dbReference type="AlphaFoldDB" id="A0AAE0J948"/>